<comment type="catalytic activity">
    <reaction evidence="1">
        <text>Transfers a segment of a (1-&gt;4)-alpha-D-glucan chain to a primary hydroxy group in a similar glucan chain.</text>
        <dbReference type="EC" id="2.4.1.18"/>
    </reaction>
</comment>
<feature type="active site" description="Nucleophile" evidence="8">
    <location>
        <position position="155"/>
    </location>
</feature>
<evidence type="ECO:0000256" key="2">
    <source>
        <dbReference type="ARBA" id="ARBA00004602"/>
    </source>
</evidence>
<evidence type="ECO:0000256" key="9">
    <source>
        <dbReference type="SAM" id="MobiDB-lite"/>
    </source>
</evidence>
<dbReference type="Gene3D" id="2.60.40.1180">
    <property type="entry name" value="Golgi alpha-mannosidase II"/>
    <property type="match status" value="1"/>
</dbReference>
<dbReference type="GO" id="GO:0005978">
    <property type="term" value="P:glycogen biosynthetic process"/>
    <property type="evidence" value="ECO:0007669"/>
    <property type="project" value="InterPro"/>
</dbReference>
<dbReference type="Pfam" id="PF02806">
    <property type="entry name" value="Alpha-amylase_C"/>
    <property type="match status" value="1"/>
</dbReference>
<feature type="domain" description="Glycosyl hydrolase family 13 catalytic" evidence="10">
    <location>
        <begin position="14"/>
        <end position="393"/>
    </location>
</feature>
<keyword evidence="5" id="KW-0808">Transferase</keyword>
<evidence type="ECO:0000313" key="11">
    <source>
        <dbReference type="EMBL" id="JAC68258.1"/>
    </source>
</evidence>
<dbReference type="PIRSF" id="PIRSF000463">
    <property type="entry name" value="GlgB"/>
    <property type="match status" value="1"/>
</dbReference>
<feature type="active site" description="Proton donor" evidence="8">
    <location>
        <position position="210"/>
    </location>
</feature>
<evidence type="ECO:0000256" key="3">
    <source>
        <dbReference type="ARBA" id="ARBA00009000"/>
    </source>
</evidence>
<sequence length="507" mass="57680">MSSEDPRVASYLEFKDNVLPRVKALGYTAVQLMAIQEHAYYASFGYHVTSPFAVSSRSGTPDELKALVDEAHGMGLQVYLDVVHSHISSNAEDGIAGFDFGQGEDCNYFCEGEAGYHRAWDSRCLAYRNWEVLRYLLSNCRFWIEEYRFDGFRFDGVTSMLYHHHGIGFSFSGNYHEYFSPATNVDAIVYLMLANELIHSVLPSAVTIAEDVSGMPSLCRPVSEGGIGFDFRLSMGIPDTWTRYLKDVRDEDWSMRHLVAVLCNRRPREAVVAYCESHDQALVGDKTIAFRLMDAEMYDHMSALQERTPVVARGVALHKMIRLLTLALGGTAWLNFMGNEFGHPEWIDFPREGNSWSHEHCRRQWRLVDRPDLLYSKLNDWDAAMHALDERFRFVTDPHLFVSEQDDERKVIVCERGELVFVFNFNVSQSYEGYKVGVGLPGKYRVVLDSDDIIFGGSGRVGHDTDHFTSPEGTPGTPETNFNNRPHSMLVLSPARSVVVYARYFDQ</sequence>
<evidence type="ECO:0000256" key="5">
    <source>
        <dbReference type="ARBA" id="ARBA00022679"/>
    </source>
</evidence>
<dbReference type="Pfam" id="PF00128">
    <property type="entry name" value="Alpha-amylase"/>
    <property type="match status" value="1"/>
</dbReference>
<dbReference type="InterPro" id="IPR013780">
    <property type="entry name" value="Glyco_hydro_b"/>
</dbReference>
<dbReference type="PANTHER" id="PTHR43651:SF2">
    <property type="entry name" value="1,4-ALPHA-GLUCAN-BRANCHING ENZYME, CHLOROPLASTIC_AMYLOPLASTIC"/>
    <property type="match status" value="1"/>
</dbReference>
<proteinExistence type="inferred from homology"/>
<evidence type="ECO:0000259" key="10">
    <source>
        <dbReference type="SMART" id="SM00642"/>
    </source>
</evidence>
<evidence type="ECO:0000256" key="1">
    <source>
        <dbReference type="ARBA" id="ARBA00000826"/>
    </source>
</evidence>
<evidence type="ECO:0000256" key="7">
    <source>
        <dbReference type="ARBA" id="ARBA00060592"/>
    </source>
</evidence>
<dbReference type="PANTHER" id="PTHR43651">
    <property type="entry name" value="1,4-ALPHA-GLUCAN-BRANCHING ENZYME"/>
    <property type="match status" value="1"/>
</dbReference>
<dbReference type="FunFam" id="2.60.40.1180:FF:000003">
    <property type="entry name" value="1,4-alpha-glucan-branching enzyme, chloroplastic/amyloplastic"/>
    <property type="match status" value="1"/>
</dbReference>
<dbReference type="InterPro" id="IPR017853">
    <property type="entry name" value="GH"/>
</dbReference>
<dbReference type="InterPro" id="IPR037439">
    <property type="entry name" value="Branching_enzy"/>
</dbReference>
<keyword evidence="6" id="KW-0934">Plastid</keyword>
<dbReference type="InterPro" id="IPR006047">
    <property type="entry name" value="GH13_cat_dom"/>
</dbReference>
<dbReference type="InterPro" id="IPR006048">
    <property type="entry name" value="A-amylase/branching_C"/>
</dbReference>
<evidence type="ECO:0000256" key="4">
    <source>
        <dbReference type="ARBA" id="ARBA00012541"/>
    </source>
</evidence>
<feature type="compositionally biased region" description="Low complexity" evidence="9">
    <location>
        <begin position="471"/>
        <end position="480"/>
    </location>
</feature>
<dbReference type="EMBL" id="GBEZ01018151">
    <property type="protein sequence ID" value="JAC68258.1"/>
    <property type="molecule type" value="Transcribed_RNA"/>
</dbReference>
<evidence type="ECO:0000256" key="6">
    <source>
        <dbReference type="ARBA" id="ARBA00023234"/>
    </source>
</evidence>
<feature type="region of interest" description="Disordered" evidence="9">
    <location>
        <begin position="464"/>
        <end position="483"/>
    </location>
</feature>
<evidence type="ECO:0000256" key="8">
    <source>
        <dbReference type="PIRSR" id="PIRSR000463-1"/>
    </source>
</evidence>
<organism evidence="11">
    <name type="scientific">Tetraselmis sp. GSL018</name>
    <dbReference type="NCBI Taxonomy" id="582737"/>
    <lineage>
        <taxon>Eukaryota</taxon>
        <taxon>Viridiplantae</taxon>
        <taxon>Chlorophyta</taxon>
        <taxon>core chlorophytes</taxon>
        <taxon>Chlorodendrophyceae</taxon>
        <taxon>Chlorodendrales</taxon>
        <taxon>Chlorodendraceae</taxon>
        <taxon>Tetraselmis</taxon>
    </lineage>
</organism>
<dbReference type="SUPFAM" id="SSF51011">
    <property type="entry name" value="Glycosyl hydrolase domain"/>
    <property type="match status" value="1"/>
</dbReference>
<reference evidence="11" key="1">
    <citation type="submission" date="2014-05" db="EMBL/GenBank/DDBJ databases">
        <title>The transcriptome of the halophilic microalga Tetraselmis sp. GSL018 isolated from the Great Salt Lake, Utah.</title>
        <authorList>
            <person name="Jinkerson R.E."/>
            <person name="D'Adamo S."/>
            <person name="Posewitz M.C."/>
        </authorList>
    </citation>
    <scope>NUCLEOTIDE SEQUENCE</scope>
    <source>
        <strain evidence="11">GSL018</strain>
    </source>
</reference>
<dbReference type="GO" id="GO:0043169">
    <property type="term" value="F:cation binding"/>
    <property type="evidence" value="ECO:0007669"/>
    <property type="project" value="InterPro"/>
</dbReference>
<dbReference type="SUPFAM" id="SSF51445">
    <property type="entry name" value="(Trans)glycosidases"/>
    <property type="match status" value="1"/>
</dbReference>
<dbReference type="GO" id="GO:0009501">
    <property type="term" value="C:amyloplast"/>
    <property type="evidence" value="ECO:0007669"/>
    <property type="project" value="UniProtKB-SubCell"/>
</dbReference>
<comment type="subcellular location">
    <subcellularLocation>
        <location evidence="2">Plastid</location>
        <location evidence="2">Amyloplast</location>
    </subcellularLocation>
</comment>
<dbReference type="GO" id="GO:0003844">
    <property type="term" value="F:1,4-alpha-glucan branching enzyme activity"/>
    <property type="evidence" value="ECO:0007669"/>
    <property type="project" value="UniProtKB-EC"/>
</dbReference>
<comment type="pathway">
    <text evidence="7">Glycan biosynthesis.</text>
</comment>
<accession>A0A061R8G3</accession>
<dbReference type="AlphaFoldDB" id="A0A061R8G3"/>
<comment type="similarity">
    <text evidence="3">Belongs to the glycosyl hydrolase 13 family. GlgB subfamily.</text>
</comment>
<name>A0A061R8G3_9CHLO</name>
<gene>
    <name evidence="11" type="primary">GLGB</name>
    <name evidence="11" type="ORF">TSPGSL018_9156</name>
</gene>
<dbReference type="EC" id="2.4.1.18" evidence="4"/>
<dbReference type="FunFam" id="3.20.20.80:FF:000001">
    <property type="entry name" value="1,4-alpha-glucan branching enzyme"/>
    <property type="match status" value="1"/>
</dbReference>
<protein>
    <recommendedName>
        <fullName evidence="4">1,4-alpha-glucan branching enzyme</fullName>
        <ecNumber evidence="4">2.4.1.18</ecNumber>
    </recommendedName>
</protein>
<dbReference type="SMART" id="SM00642">
    <property type="entry name" value="Aamy"/>
    <property type="match status" value="1"/>
</dbReference>
<dbReference type="CDD" id="cd11321">
    <property type="entry name" value="AmyAc_bac_euk_BE"/>
    <property type="match status" value="1"/>
</dbReference>
<keyword evidence="6" id="KW-0035">Amyloplast</keyword>
<dbReference type="Gene3D" id="3.20.20.80">
    <property type="entry name" value="Glycosidases"/>
    <property type="match status" value="1"/>
</dbReference>